<dbReference type="RefSeq" id="WP_121807621.1">
    <property type="nucleotide sequence ID" value="NZ_RDBE01000010.1"/>
</dbReference>
<comment type="similarity">
    <text evidence="1 7">Belongs to the bacterial ribosomal protein bL9 family.</text>
</comment>
<dbReference type="Gene3D" id="3.10.430.100">
    <property type="entry name" value="Ribosomal protein L9, C-terminal domain"/>
    <property type="match status" value="1"/>
</dbReference>
<evidence type="ECO:0000256" key="5">
    <source>
        <dbReference type="ARBA" id="ARBA00023274"/>
    </source>
</evidence>
<evidence type="ECO:0000256" key="6">
    <source>
        <dbReference type="ARBA" id="ARBA00035292"/>
    </source>
</evidence>
<evidence type="ECO:0000313" key="10">
    <source>
        <dbReference type="Proteomes" id="UP000281708"/>
    </source>
</evidence>
<evidence type="ECO:0000313" key="9">
    <source>
        <dbReference type="EMBL" id="RLV48116.1"/>
    </source>
</evidence>
<dbReference type="InterPro" id="IPR009027">
    <property type="entry name" value="Ribosomal_bL9/RNase_H1_N"/>
</dbReference>
<dbReference type="HAMAP" id="MF_00503">
    <property type="entry name" value="Ribosomal_bL9"/>
    <property type="match status" value="1"/>
</dbReference>
<dbReference type="EMBL" id="RDBE01000010">
    <property type="protein sequence ID" value="RLV48116.1"/>
    <property type="molecule type" value="Genomic_DNA"/>
</dbReference>
<feature type="domain" description="Ribosomal protein L9" evidence="8">
    <location>
        <begin position="13"/>
        <end position="40"/>
    </location>
</feature>
<dbReference type="InterPro" id="IPR036791">
    <property type="entry name" value="Ribosomal_bL9_C_sf"/>
</dbReference>
<dbReference type="Pfam" id="PF01281">
    <property type="entry name" value="Ribosomal_L9_N"/>
    <property type="match status" value="1"/>
</dbReference>
<dbReference type="InterPro" id="IPR020070">
    <property type="entry name" value="Ribosomal_bL9_N"/>
</dbReference>
<dbReference type="FunFam" id="3.40.5.10:FF:000003">
    <property type="entry name" value="50S ribosomal protein L9"/>
    <property type="match status" value="1"/>
</dbReference>
<dbReference type="NCBIfam" id="TIGR00158">
    <property type="entry name" value="L9"/>
    <property type="match status" value="1"/>
</dbReference>
<dbReference type="InterPro" id="IPR020069">
    <property type="entry name" value="Ribosomal_bL9_C"/>
</dbReference>
<dbReference type="PROSITE" id="PS00651">
    <property type="entry name" value="RIBOSOMAL_L9"/>
    <property type="match status" value="1"/>
</dbReference>
<accession>A0A3L8NY23</accession>
<name>A0A3L8NY23_9ACTN</name>
<dbReference type="SUPFAM" id="SSF55653">
    <property type="entry name" value="Ribosomal protein L9 C-domain"/>
    <property type="match status" value="1"/>
</dbReference>
<gene>
    <name evidence="7" type="primary">rplI</name>
    <name evidence="9" type="ORF">D9V37_18735</name>
</gene>
<reference evidence="9 10" key="1">
    <citation type="submission" date="2018-10" db="EMBL/GenBank/DDBJ databases">
        <title>Marmoricola sp. 4Q3S-7 whole genome shotgun sequence.</title>
        <authorList>
            <person name="Li F."/>
        </authorList>
    </citation>
    <scope>NUCLEOTIDE SEQUENCE [LARGE SCALE GENOMIC DNA]</scope>
    <source>
        <strain evidence="9 10">4Q3S-7</strain>
    </source>
</reference>
<dbReference type="SUPFAM" id="SSF55658">
    <property type="entry name" value="L9 N-domain-like"/>
    <property type="match status" value="1"/>
</dbReference>
<keyword evidence="4 7" id="KW-0689">Ribosomal protein</keyword>
<dbReference type="OrthoDB" id="9788336at2"/>
<evidence type="ECO:0000256" key="4">
    <source>
        <dbReference type="ARBA" id="ARBA00022980"/>
    </source>
</evidence>
<keyword evidence="5 7" id="KW-0687">Ribonucleoprotein</keyword>
<comment type="function">
    <text evidence="7">Binds to the 23S rRNA.</text>
</comment>
<evidence type="ECO:0000256" key="1">
    <source>
        <dbReference type="ARBA" id="ARBA00010605"/>
    </source>
</evidence>
<evidence type="ECO:0000256" key="7">
    <source>
        <dbReference type="HAMAP-Rule" id="MF_00503"/>
    </source>
</evidence>
<evidence type="ECO:0000256" key="2">
    <source>
        <dbReference type="ARBA" id="ARBA00022730"/>
    </source>
</evidence>
<dbReference type="GO" id="GO:0005840">
    <property type="term" value="C:ribosome"/>
    <property type="evidence" value="ECO:0007669"/>
    <property type="project" value="UniProtKB-KW"/>
</dbReference>
<proteinExistence type="inferred from homology"/>
<protein>
    <recommendedName>
        <fullName evidence="6 7">Large ribosomal subunit protein bL9</fullName>
    </recommendedName>
</protein>
<dbReference type="GO" id="GO:0019843">
    <property type="term" value="F:rRNA binding"/>
    <property type="evidence" value="ECO:0007669"/>
    <property type="project" value="UniProtKB-UniRule"/>
</dbReference>
<dbReference type="Proteomes" id="UP000281708">
    <property type="component" value="Unassembled WGS sequence"/>
</dbReference>
<keyword evidence="3 7" id="KW-0694">RNA-binding</keyword>
<keyword evidence="2 7" id="KW-0699">rRNA-binding</keyword>
<dbReference type="PANTHER" id="PTHR21368">
    <property type="entry name" value="50S RIBOSOMAL PROTEIN L9"/>
    <property type="match status" value="1"/>
</dbReference>
<comment type="caution">
    <text evidence="9">The sequence shown here is derived from an EMBL/GenBank/DDBJ whole genome shotgun (WGS) entry which is preliminary data.</text>
</comment>
<evidence type="ECO:0000259" key="8">
    <source>
        <dbReference type="PROSITE" id="PS00651"/>
    </source>
</evidence>
<dbReference type="GO" id="GO:0003735">
    <property type="term" value="F:structural constituent of ribosome"/>
    <property type="evidence" value="ECO:0007669"/>
    <property type="project" value="InterPro"/>
</dbReference>
<dbReference type="InterPro" id="IPR036935">
    <property type="entry name" value="Ribosomal_bL9_N_sf"/>
</dbReference>
<dbReference type="InterPro" id="IPR020594">
    <property type="entry name" value="Ribosomal_bL9_bac/chp"/>
</dbReference>
<dbReference type="GO" id="GO:0006412">
    <property type="term" value="P:translation"/>
    <property type="evidence" value="ECO:0007669"/>
    <property type="project" value="UniProtKB-UniRule"/>
</dbReference>
<dbReference type="GO" id="GO:1990904">
    <property type="term" value="C:ribonucleoprotein complex"/>
    <property type="evidence" value="ECO:0007669"/>
    <property type="project" value="UniProtKB-KW"/>
</dbReference>
<organism evidence="9 10">
    <name type="scientific">Nocardioides mangrovicus</name>
    <dbReference type="NCBI Taxonomy" id="2478913"/>
    <lineage>
        <taxon>Bacteria</taxon>
        <taxon>Bacillati</taxon>
        <taxon>Actinomycetota</taxon>
        <taxon>Actinomycetes</taxon>
        <taxon>Propionibacteriales</taxon>
        <taxon>Nocardioidaceae</taxon>
        <taxon>Nocardioides</taxon>
    </lineage>
</organism>
<sequence length="149" mass="15747">MKLILLQEVTGLGAAGDIVEVKDGYGRNYLVPRGLATAWSKGGQSTIDSMQRARKARAVRDADHAATVKQKLEATTFAVKVRAGESGRLFGSVTVTDIADAINAAVSGDQVDKRTIVVENPIRSLGGHQVVVKVHDDVEATVSLNVIPA</sequence>
<evidence type="ECO:0000256" key="3">
    <source>
        <dbReference type="ARBA" id="ARBA00022884"/>
    </source>
</evidence>
<dbReference type="InterPro" id="IPR000244">
    <property type="entry name" value="Ribosomal_bL9"/>
</dbReference>
<dbReference type="Pfam" id="PF03948">
    <property type="entry name" value="Ribosomal_L9_C"/>
    <property type="match status" value="1"/>
</dbReference>
<dbReference type="AlphaFoldDB" id="A0A3L8NY23"/>
<keyword evidence="10" id="KW-1185">Reference proteome</keyword>
<dbReference type="Gene3D" id="3.40.5.10">
    <property type="entry name" value="Ribosomal protein L9, N-terminal domain"/>
    <property type="match status" value="1"/>
</dbReference>